<keyword evidence="1" id="KW-0472">Membrane</keyword>
<reference evidence="2 3" key="1">
    <citation type="submission" date="2020-03" db="EMBL/GenBank/DDBJ databases">
        <authorList>
            <person name="Lai Q."/>
        </authorList>
    </citation>
    <scope>NUCLEOTIDE SEQUENCE [LARGE SCALE GENOMIC DNA]</scope>
    <source>
        <strain evidence="2 3">CCUG 25036</strain>
    </source>
</reference>
<keyword evidence="3" id="KW-1185">Reference proteome</keyword>
<keyword evidence="1" id="KW-0812">Transmembrane</keyword>
<dbReference type="RefSeq" id="WP_166950678.1">
    <property type="nucleotide sequence ID" value="NZ_JAARLZ010000010.1"/>
</dbReference>
<keyword evidence="1" id="KW-1133">Transmembrane helix</keyword>
<organism evidence="2 3">
    <name type="scientific">Luteibacter anthropi</name>
    <dbReference type="NCBI Taxonomy" id="564369"/>
    <lineage>
        <taxon>Bacteria</taxon>
        <taxon>Pseudomonadati</taxon>
        <taxon>Pseudomonadota</taxon>
        <taxon>Gammaproteobacteria</taxon>
        <taxon>Lysobacterales</taxon>
        <taxon>Rhodanobacteraceae</taxon>
        <taxon>Luteibacter</taxon>
    </lineage>
</organism>
<evidence type="ECO:0000256" key="1">
    <source>
        <dbReference type="SAM" id="Phobius"/>
    </source>
</evidence>
<dbReference type="EMBL" id="JAARLZ010000010">
    <property type="protein sequence ID" value="NII08179.1"/>
    <property type="molecule type" value="Genomic_DNA"/>
</dbReference>
<accession>A0A7X5ZJU8</accession>
<dbReference type="Proteomes" id="UP000490980">
    <property type="component" value="Unassembled WGS sequence"/>
</dbReference>
<dbReference type="AlphaFoldDB" id="A0A7X5ZJU8"/>
<evidence type="ECO:0000313" key="2">
    <source>
        <dbReference type="EMBL" id="NII08179.1"/>
    </source>
</evidence>
<name>A0A7X5ZJU8_9GAMM</name>
<protein>
    <submittedName>
        <fullName evidence="2">Uncharacterized protein</fullName>
    </submittedName>
</protein>
<sequence>MTQRVEVAKVVGGLIQHGIHIATLLGKREHADPLAKGVRWNVDLGAALFMVAALAAPVLASESCTVIGPEWTLDIAGALLFGAAMWLGWLAPGEAWPAPPPV</sequence>
<proteinExistence type="predicted"/>
<evidence type="ECO:0000313" key="3">
    <source>
        <dbReference type="Proteomes" id="UP000490980"/>
    </source>
</evidence>
<comment type="caution">
    <text evidence="2">The sequence shown here is derived from an EMBL/GenBank/DDBJ whole genome shotgun (WGS) entry which is preliminary data.</text>
</comment>
<feature type="transmembrane region" description="Helical" evidence="1">
    <location>
        <begin position="40"/>
        <end position="59"/>
    </location>
</feature>
<feature type="transmembrane region" description="Helical" evidence="1">
    <location>
        <begin position="71"/>
        <end position="91"/>
    </location>
</feature>
<gene>
    <name evidence="2" type="ORF">HBF25_17480</name>
</gene>